<evidence type="ECO:0000256" key="3">
    <source>
        <dbReference type="ARBA" id="ARBA00022989"/>
    </source>
</evidence>
<gene>
    <name evidence="7" type="ORF">D0Z08_01765</name>
</gene>
<sequence>MSDLFDDEPGNVDTRRSGGRARALVITGVVLVVAFFLLTTFASIYTDRLWYSEVGYSQVFNTMLWTRIGLFLVFGVFMGASVAVNMYLAYRFRPLFRIPGGDGSVDRYRDAVTPIRTWLLAGVATVVGLFAGTSAIGHWRSYLLWRHAQPFEQTDPYFDKDISFYVFSLPWWHYVVDFVMAAAIVAVLATAVVHYLYGGIRLQVQHDRLSGAAQVQFSVLLGIFVLAKGVDYYLDRFDLVTNDNNLFTGMNYTGENALLPARNILMGVALICALLFFLNVWRRTWQLPTVGLALLVLSAILLGMIWPAIVQNFQVKPTEADKEAPYIQKNIDATRDAYDIAYVDGEPYTGIPVDAPDEGTSTAERTRLLRALDAQLLQVPVVDPKQVRETFEQRQQAFAYYSVAPVLDVDRYEIDGEDTPLVLGVRELDQEGINPDDRNWSNLHTVYTHGEGIIAAYANRISSNDANGKMVWAEGIESDNALSEIEEFEERIYYGEQSPSYSIVGKAEEDDPDVELGLTLPADAVSEEEAEEEETTYDGEGGVEIGSTLRQLMYAVKFGEPNFLLSGRVNGNSQVLYNREPVARVEKVAPWLTVDSDPYPAVVDGKIQWIIDGYTTTDRYPNAQRESFDSMIDDSLQQDTGLQTIPTDEINYMRSAVKATVDAYDGTVTLYAWDEEDPILKTWMSAFPDTVQPKSEIPTALMEHLRYPEDLFKVQRYQLARYHVTNADDFYQGSDRWEVPADPVSTSSKQPPYRVFANNGSGDSQWSLTSVFVPRGKQNLASYVSLDSDATTSNGELNPDFGKLKLLELSDPNAPGPGTIYNEMSQNDEVLESLQEFRVSGSTPPVFGNLLTLPVSDGLIYIQPVYAVKAQGESSFPILQYVITSYAGSVGIGENLAASLADSLSLAADTGTDPPDGNGDGQGNNNGGPDGPKQSIDDQIAEQLRLADEAFQDADAAQRAGDTAEWAAQIEKAERHFGNALALIEERDAEAAPDDEPTDESTASPTDEATPEEE</sequence>
<keyword evidence="4 6" id="KW-0472">Membrane</keyword>
<evidence type="ECO:0000256" key="2">
    <source>
        <dbReference type="ARBA" id="ARBA00022692"/>
    </source>
</evidence>
<evidence type="ECO:0000256" key="4">
    <source>
        <dbReference type="ARBA" id="ARBA00023136"/>
    </source>
</evidence>
<dbReference type="EMBL" id="QXGH01000009">
    <property type="protein sequence ID" value="RHW28611.1"/>
    <property type="molecule type" value="Genomic_DNA"/>
</dbReference>
<feature type="transmembrane region" description="Helical" evidence="6">
    <location>
        <begin position="290"/>
        <end position="309"/>
    </location>
</feature>
<dbReference type="GO" id="GO:0016020">
    <property type="term" value="C:membrane"/>
    <property type="evidence" value="ECO:0007669"/>
    <property type="project" value="InterPro"/>
</dbReference>
<evidence type="ECO:0000256" key="1">
    <source>
        <dbReference type="ARBA" id="ARBA00022475"/>
    </source>
</evidence>
<dbReference type="InterPro" id="IPR005372">
    <property type="entry name" value="UPF0182"/>
</dbReference>
<dbReference type="PANTHER" id="PTHR39344">
    <property type="entry name" value="UPF0182 PROTEIN SLL1060"/>
    <property type="match status" value="1"/>
</dbReference>
<dbReference type="Pfam" id="PF03699">
    <property type="entry name" value="UPF0182"/>
    <property type="match status" value="1"/>
</dbReference>
<dbReference type="AlphaFoldDB" id="A0A417Y7W5"/>
<name>A0A417Y7W5_9ACTN</name>
<accession>A0A417Y7W5</accession>
<feature type="region of interest" description="Disordered" evidence="5">
    <location>
        <begin position="907"/>
        <end position="935"/>
    </location>
</feature>
<evidence type="ECO:0000256" key="5">
    <source>
        <dbReference type="SAM" id="MobiDB-lite"/>
    </source>
</evidence>
<feature type="transmembrane region" description="Helical" evidence="6">
    <location>
        <begin position="171"/>
        <end position="197"/>
    </location>
</feature>
<feature type="transmembrane region" description="Helical" evidence="6">
    <location>
        <begin position="64"/>
        <end position="88"/>
    </location>
</feature>
<dbReference type="Proteomes" id="UP000283644">
    <property type="component" value="Unassembled WGS sequence"/>
</dbReference>
<comment type="caution">
    <text evidence="7">The sequence shown here is derived from an EMBL/GenBank/DDBJ whole genome shotgun (WGS) entry which is preliminary data.</text>
</comment>
<feature type="transmembrane region" description="Helical" evidence="6">
    <location>
        <begin position="117"/>
        <end position="139"/>
    </location>
</feature>
<keyword evidence="2 6" id="KW-0812">Transmembrane</keyword>
<dbReference type="GO" id="GO:0005576">
    <property type="term" value="C:extracellular region"/>
    <property type="evidence" value="ECO:0007669"/>
    <property type="project" value="TreeGrafter"/>
</dbReference>
<proteinExistence type="predicted"/>
<feature type="compositionally biased region" description="Gly residues" evidence="5">
    <location>
        <begin position="918"/>
        <end position="930"/>
    </location>
</feature>
<keyword evidence="8" id="KW-1185">Reference proteome</keyword>
<organism evidence="7 8">
    <name type="scientific">Nocardioides immobilis</name>
    <dbReference type="NCBI Taxonomy" id="2049295"/>
    <lineage>
        <taxon>Bacteria</taxon>
        <taxon>Bacillati</taxon>
        <taxon>Actinomycetota</taxon>
        <taxon>Actinomycetes</taxon>
        <taxon>Propionibacteriales</taxon>
        <taxon>Nocardioidaceae</taxon>
        <taxon>Nocardioides</taxon>
    </lineage>
</organism>
<evidence type="ECO:0000313" key="8">
    <source>
        <dbReference type="Proteomes" id="UP000283644"/>
    </source>
</evidence>
<feature type="transmembrane region" description="Helical" evidence="6">
    <location>
        <begin position="23"/>
        <end position="44"/>
    </location>
</feature>
<evidence type="ECO:0000256" key="6">
    <source>
        <dbReference type="SAM" id="Phobius"/>
    </source>
</evidence>
<dbReference type="OrthoDB" id="9763654at2"/>
<reference evidence="7 8" key="1">
    <citation type="submission" date="2018-09" db="EMBL/GenBank/DDBJ databases">
        <title>Genome sequencing of Nocardioides immobilis CCTCC AB 2017083 for comparison to Nocardioides silvaticus.</title>
        <authorList>
            <person name="Li C."/>
            <person name="Wang G."/>
        </authorList>
    </citation>
    <scope>NUCLEOTIDE SEQUENCE [LARGE SCALE GENOMIC DNA]</scope>
    <source>
        <strain evidence="7 8">CCTCC AB 2017083</strain>
    </source>
</reference>
<feature type="compositionally biased region" description="Low complexity" evidence="5">
    <location>
        <begin position="907"/>
        <end position="917"/>
    </location>
</feature>
<keyword evidence="1" id="KW-1003">Cell membrane</keyword>
<feature type="region of interest" description="Disordered" evidence="5">
    <location>
        <begin position="979"/>
        <end position="1014"/>
    </location>
</feature>
<dbReference type="PANTHER" id="PTHR39344:SF1">
    <property type="entry name" value="UPF0182 PROTEIN SLL1060"/>
    <property type="match status" value="1"/>
</dbReference>
<keyword evidence="3 6" id="KW-1133">Transmembrane helix</keyword>
<feature type="transmembrane region" description="Helical" evidence="6">
    <location>
        <begin position="257"/>
        <end position="278"/>
    </location>
</feature>
<evidence type="ECO:0000313" key="7">
    <source>
        <dbReference type="EMBL" id="RHW28611.1"/>
    </source>
</evidence>
<dbReference type="RefSeq" id="WP_118922023.1">
    <property type="nucleotide sequence ID" value="NZ_QXGH01000009.1"/>
</dbReference>
<protein>
    <submittedName>
        <fullName evidence="7">UPF0182 family protein</fullName>
    </submittedName>
</protein>